<comment type="caution">
    <text evidence="3">The sequence shown here is derived from an EMBL/GenBank/DDBJ whole genome shotgun (WGS) entry which is preliminary data.</text>
</comment>
<feature type="compositionally biased region" description="Polar residues" evidence="1">
    <location>
        <begin position="32"/>
        <end position="45"/>
    </location>
</feature>
<organism evidence="3 4">
    <name type="scientific">Kingella bonacorsii</name>
    <dbReference type="NCBI Taxonomy" id="2796361"/>
    <lineage>
        <taxon>Bacteria</taxon>
        <taxon>Pseudomonadati</taxon>
        <taxon>Pseudomonadota</taxon>
        <taxon>Betaproteobacteria</taxon>
        <taxon>Neisseriales</taxon>
        <taxon>Neisseriaceae</taxon>
        <taxon>Kingella</taxon>
    </lineage>
</organism>
<keyword evidence="2" id="KW-0472">Membrane</keyword>
<keyword evidence="4" id="KW-1185">Reference proteome</keyword>
<reference evidence="3 4" key="1">
    <citation type="journal article" date="2021" name="Pathogens">
        <title>Isolation and Characterization of Kingella bonacorsii sp. nov., A Novel Kingella Species Detected in a Stable Periodontitis Subject.</title>
        <authorList>
            <person name="Antezack A."/>
            <person name="Boxberger M."/>
            <person name="Rolland C."/>
            <person name="Monnet-Corti V."/>
            <person name="La Scola B."/>
        </authorList>
    </citation>
    <scope>NUCLEOTIDE SEQUENCE [LARGE SCALE GENOMIC DNA]</scope>
    <source>
        <strain evidence="3 4">Marseille-Q4569</strain>
    </source>
</reference>
<accession>A0ABS1BVC6</accession>
<feature type="region of interest" description="Disordered" evidence="1">
    <location>
        <begin position="1"/>
        <end position="45"/>
    </location>
</feature>
<evidence type="ECO:0000256" key="1">
    <source>
        <dbReference type="SAM" id="MobiDB-lite"/>
    </source>
</evidence>
<name>A0ABS1BVC6_9NEIS</name>
<dbReference type="RefSeq" id="WP_200523206.1">
    <property type="nucleotide sequence ID" value="NZ_JAEHNZ010000004.1"/>
</dbReference>
<dbReference type="Proteomes" id="UP000614058">
    <property type="component" value="Unassembled WGS sequence"/>
</dbReference>
<evidence type="ECO:0000313" key="3">
    <source>
        <dbReference type="EMBL" id="MBK0397224.1"/>
    </source>
</evidence>
<keyword evidence="2" id="KW-0812">Transmembrane</keyword>
<proteinExistence type="predicted"/>
<evidence type="ECO:0000313" key="4">
    <source>
        <dbReference type="Proteomes" id="UP000614058"/>
    </source>
</evidence>
<evidence type="ECO:0000256" key="2">
    <source>
        <dbReference type="SAM" id="Phobius"/>
    </source>
</evidence>
<keyword evidence="2" id="KW-1133">Transmembrane helix</keyword>
<feature type="transmembrane region" description="Helical" evidence="2">
    <location>
        <begin position="169"/>
        <end position="190"/>
    </location>
</feature>
<sequence length="191" mass="21391">MQTNPLIQPNRPRKMTPHQDDWSDSMGGFATMATNSSSRPQWQPESEIAQLQTEVFAATGIKVSEDDPILAVLVVQKRNMQAYAEQIGQQQNEQQEVFLEQFKIQAQAVTQAADSLAEQKQYLLGEIIRANDAYLQNAESKLMGSVAAKMREQAIDEQDNFLGSLKSQLILSGCLFLLAQIILLGAFWFLK</sequence>
<dbReference type="EMBL" id="JAEHNZ010000004">
    <property type="protein sequence ID" value="MBK0397224.1"/>
    <property type="molecule type" value="Genomic_DNA"/>
</dbReference>
<gene>
    <name evidence="3" type="ORF">JDW22_11725</name>
</gene>
<protein>
    <submittedName>
        <fullName evidence="3">Uncharacterized protein</fullName>
    </submittedName>
</protein>